<reference evidence="2" key="1">
    <citation type="journal article" date="2014" name="Front. Microbiol.">
        <title>High frequency of phylogenetically diverse reductive dehalogenase-homologous genes in deep subseafloor sedimentary metagenomes.</title>
        <authorList>
            <person name="Kawai M."/>
            <person name="Futagami T."/>
            <person name="Toyoda A."/>
            <person name="Takaki Y."/>
            <person name="Nishi S."/>
            <person name="Hori S."/>
            <person name="Arai W."/>
            <person name="Tsubouchi T."/>
            <person name="Morono Y."/>
            <person name="Uchiyama I."/>
            <person name="Ito T."/>
            <person name="Fujiyama A."/>
            <person name="Inagaki F."/>
            <person name="Takami H."/>
        </authorList>
    </citation>
    <scope>NUCLEOTIDE SEQUENCE</scope>
    <source>
        <strain evidence="2">Expedition CK06-06</strain>
    </source>
</reference>
<organism evidence="2">
    <name type="scientific">marine sediment metagenome</name>
    <dbReference type="NCBI Taxonomy" id="412755"/>
    <lineage>
        <taxon>unclassified sequences</taxon>
        <taxon>metagenomes</taxon>
        <taxon>ecological metagenomes</taxon>
    </lineage>
</organism>
<name>X1SN61_9ZZZZ</name>
<feature type="compositionally biased region" description="Low complexity" evidence="1">
    <location>
        <begin position="77"/>
        <end position="93"/>
    </location>
</feature>
<protein>
    <submittedName>
        <fullName evidence="2">Uncharacterized protein</fullName>
    </submittedName>
</protein>
<gene>
    <name evidence="2" type="ORF">S12H4_00517</name>
</gene>
<comment type="caution">
    <text evidence="2">The sequence shown here is derived from an EMBL/GenBank/DDBJ whole genome shotgun (WGS) entry which is preliminary data.</text>
</comment>
<proteinExistence type="predicted"/>
<evidence type="ECO:0000313" key="2">
    <source>
        <dbReference type="EMBL" id="GAI69254.1"/>
    </source>
</evidence>
<dbReference type="EMBL" id="BARW01000062">
    <property type="protein sequence ID" value="GAI69254.1"/>
    <property type="molecule type" value="Genomic_DNA"/>
</dbReference>
<evidence type="ECO:0000256" key="1">
    <source>
        <dbReference type="SAM" id="MobiDB-lite"/>
    </source>
</evidence>
<feature type="region of interest" description="Disordered" evidence="1">
    <location>
        <begin position="48"/>
        <end position="97"/>
    </location>
</feature>
<accession>X1SN61</accession>
<sequence length="519" mass="58545">MRLNVLERAFSRGIEGGLAVNVLTAKARPSPIGPPYQELERTGEDLAVSGVHRGSPGEDPSSPGTPPTNLSGTPVLTPRKTTGTPTSTTDPDPLAGYLDFRRLPTVNALSRHKKPQDPAPVFTDDLDTLLKKIDEKKRVVGKGELSKLLQPKHPFFADKAGKLIGLHSYKHDEGSKNYLCYPRVKTQHRLNPYRLQQLARSHCSRVSNQFADLAEAYQLEPLKWAIIEMGFPTPITDYLSKHEHGANLAWACYKRFWERYVLKLDDTSSGQGYRANLHIWSSENPLEPYFHFHVNIPNCRITEAGGELDEDGAPAYRLETKPWHRQRAGMLVPYSDDDRQRLNLGWRKILLDFAFRHGISLPKLEDGGKADVHLRFDDPATPLGRAKLLHNLAYFPRHPIIDYAWYTIKQIGCDFPQESIQHYDNRTRVGGWLRDSNKLLGAVGTGRDKQKRSPFTGKPMVYVGDISVDGIIYLSDGDLGYIDFVKGKPVFGDLAPAEVEWLKQAQHYPNERPPPDDYT</sequence>
<dbReference type="AlphaFoldDB" id="X1SN61"/>